<keyword evidence="2" id="KW-1185">Reference proteome</keyword>
<dbReference type="OrthoDB" id="10317417at2759"/>
<organism evidence="1 2">
    <name type="scientific">Symbiodinium microadriaticum</name>
    <name type="common">Dinoflagellate</name>
    <name type="synonym">Zooxanthella microadriatica</name>
    <dbReference type="NCBI Taxonomy" id="2951"/>
    <lineage>
        <taxon>Eukaryota</taxon>
        <taxon>Sar</taxon>
        <taxon>Alveolata</taxon>
        <taxon>Dinophyceae</taxon>
        <taxon>Suessiales</taxon>
        <taxon>Symbiodiniaceae</taxon>
        <taxon>Symbiodinium</taxon>
    </lineage>
</organism>
<accession>A0A1Q9DGR7</accession>
<comment type="caution">
    <text evidence="1">The sequence shown here is derived from an EMBL/GenBank/DDBJ whole genome shotgun (WGS) entry which is preliminary data.</text>
</comment>
<protein>
    <submittedName>
        <fullName evidence="1">Uncharacterized protein</fullName>
    </submittedName>
</protein>
<dbReference type="Proteomes" id="UP000186817">
    <property type="component" value="Unassembled WGS sequence"/>
</dbReference>
<proteinExistence type="predicted"/>
<evidence type="ECO:0000313" key="2">
    <source>
        <dbReference type="Proteomes" id="UP000186817"/>
    </source>
</evidence>
<dbReference type="EMBL" id="LSRX01000546">
    <property type="protein sequence ID" value="OLP94362.1"/>
    <property type="molecule type" value="Genomic_DNA"/>
</dbReference>
<sequence length="307" mass="34431">MEPDVPPGLESSESQVRLGVSVLHELLRHQSELISTVGKENMMKLQRKWEECLDRVEAKVALCEEVIRQVSMRCCILEDKLQQWYDDRHGLETESAIKVDLEQTKRKKGRGRRTKAAVHNDIEREQEVLMDAVDEVCDAPRASKGYNDKRWYDSGTVAIEQWRSGSRPKKALTPFARSLAMATASAPERIAEKMVVSLQQIFHPHVILAAFNSELLEASRACQWLVTHKSNCLTGAALSRVLCEIAAKLFLTTSNGGFDDFDDIAPVVTLLAALERSDWELPLRLLPVRQRLEALGAAPASVVVEAF</sequence>
<evidence type="ECO:0000313" key="1">
    <source>
        <dbReference type="EMBL" id="OLP94362.1"/>
    </source>
</evidence>
<name>A0A1Q9DGR7_SYMMI</name>
<gene>
    <name evidence="1" type="ORF">AK812_SmicGene23629</name>
</gene>
<reference evidence="1 2" key="1">
    <citation type="submission" date="2016-02" db="EMBL/GenBank/DDBJ databases">
        <title>Genome analysis of coral dinoflagellate symbionts highlights evolutionary adaptations to a symbiotic lifestyle.</title>
        <authorList>
            <person name="Aranda M."/>
            <person name="Li Y."/>
            <person name="Liew Y.J."/>
            <person name="Baumgarten S."/>
            <person name="Simakov O."/>
            <person name="Wilson M."/>
            <person name="Piel J."/>
            <person name="Ashoor H."/>
            <person name="Bougouffa S."/>
            <person name="Bajic V.B."/>
            <person name="Ryu T."/>
            <person name="Ravasi T."/>
            <person name="Bayer T."/>
            <person name="Micklem G."/>
            <person name="Kim H."/>
            <person name="Bhak J."/>
            <person name="Lajeunesse T.C."/>
            <person name="Voolstra C.R."/>
        </authorList>
    </citation>
    <scope>NUCLEOTIDE SEQUENCE [LARGE SCALE GENOMIC DNA]</scope>
    <source>
        <strain evidence="1 2">CCMP2467</strain>
    </source>
</reference>
<dbReference type="AlphaFoldDB" id="A0A1Q9DGR7"/>